<name>A0A8K1FFT1_PYTOL</name>
<feature type="region of interest" description="Disordered" evidence="1">
    <location>
        <begin position="65"/>
        <end position="87"/>
    </location>
</feature>
<dbReference type="EMBL" id="SPLM01000113">
    <property type="protein sequence ID" value="TMW57962.1"/>
    <property type="molecule type" value="Genomic_DNA"/>
</dbReference>
<feature type="region of interest" description="Disordered" evidence="1">
    <location>
        <begin position="99"/>
        <end position="119"/>
    </location>
</feature>
<evidence type="ECO:0000313" key="2">
    <source>
        <dbReference type="EMBL" id="TMW57962.1"/>
    </source>
</evidence>
<reference evidence="2" key="1">
    <citation type="submission" date="2019-03" db="EMBL/GenBank/DDBJ databases">
        <title>Long read genome sequence of the mycoparasitic Pythium oligandrum ATCC 38472 isolated from sugarbeet rhizosphere.</title>
        <authorList>
            <person name="Gaulin E."/>
        </authorList>
    </citation>
    <scope>NUCLEOTIDE SEQUENCE</scope>
    <source>
        <strain evidence="2">ATCC 38472_TT</strain>
    </source>
</reference>
<organism evidence="2 3">
    <name type="scientific">Pythium oligandrum</name>
    <name type="common">Mycoparasitic fungus</name>
    <dbReference type="NCBI Taxonomy" id="41045"/>
    <lineage>
        <taxon>Eukaryota</taxon>
        <taxon>Sar</taxon>
        <taxon>Stramenopiles</taxon>
        <taxon>Oomycota</taxon>
        <taxon>Peronosporomycetes</taxon>
        <taxon>Pythiales</taxon>
        <taxon>Pythiaceae</taxon>
        <taxon>Pythium</taxon>
    </lineage>
</organism>
<evidence type="ECO:0000256" key="1">
    <source>
        <dbReference type="SAM" id="MobiDB-lite"/>
    </source>
</evidence>
<gene>
    <name evidence="2" type="ORF">Poli38472_013436</name>
</gene>
<comment type="caution">
    <text evidence="2">The sequence shown here is derived from an EMBL/GenBank/DDBJ whole genome shotgun (WGS) entry which is preliminary data.</text>
</comment>
<dbReference type="AlphaFoldDB" id="A0A8K1FFT1"/>
<feature type="compositionally biased region" description="Low complexity" evidence="1">
    <location>
        <begin position="99"/>
        <end position="110"/>
    </location>
</feature>
<proteinExistence type="predicted"/>
<dbReference type="Proteomes" id="UP000794436">
    <property type="component" value="Unassembled WGS sequence"/>
</dbReference>
<keyword evidence="3" id="KW-1185">Reference proteome</keyword>
<accession>A0A8K1FFT1</accession>
<protein>
    <submittedName>
        <fullName evidence="2">Uncharacterized protein</fullName>
    </submittedName>
</protein>
<evidence type="ECO:0000313" key="3">
    <source>
        <dbReference type="Proteomes" id="UP000794436"/>
    </source>
</evidence>
<sequence length="281" mass="31368">MPSVDVELRDDDVDPFMVTTLPRLTLTRPTALDVVPGVPVARGLEKKNEFCHPMQRLQLRMHHPRRRVHRAVRQPTDSSTKFMEDTTEHAKTAFKTTTPVATTTPRTDPAQDAGSMYPTIPELPRRIRSARNQLTDSARMRLSMAGLEVISQGSAVSKSPAARYSSFRPSTSHQGTQVTMLINPKRIADQISVMGTTSQTMERPPSPREETEAVEVVHTSRSHIAGDVFGRHRDLLLKGEDEQAMAGYYTAQLRHKPVAYTHLESILFPPAPPSVIFIECP</sequence>